<dbReference type="InterPro" id="IPR019734">
    <property type="entry name" value="TPR_rpt"/>
</dbReference>
<feature type="domain" description="Orc1-like AAA ATPase" evidence="3">
    <location>
        <begin position="36"/>
        <end position="187"/>
    </location>
</feature>
<evidence type="ECO:0000256" key="1">
    <source>
        <dbReference type="ARBA" id="ARBA00022741"/>
    </source>
</evidence>
<dbReference type="SUPFAM" id="SSF48452">
    <property type="entry name" value="TPR-like"/>
    <property type="match status" value="2"/>
</dbReference>
<protein>
    <submittedName>
        <fullName evidence="4">AAA ATPase-like protein</fullName>
    </submittedName>
</protein>
<sequence>MTEQRSDIPSEGGRPERAQPRLYEREAAMQAARQAIDTLRVRYDADGVELGSLLLYSGKAGMGKTSMLQEIRALAGREGLTVLSGRAFEQRVNEPFHLLRQLLLSELLALPAEQRDLVLGEWRPMAGPALGLVPPSGEDLDPQSVRAGLNYVMTQLAVRRAPLVMLVDDLQWADQESLVWLEELAVRCPELPMLLAIAWRTGELPDHMQTFRSLVAATSHRHLEFQGLTPAGTARLVLTAFPEAEDSFNRQVWAVTDGNPFLVNALIAKIRESGIDPVHENVRLLHDLAAEAQGMDREYWLRKLSTNTLQFAQAAAMLGSEILPRLATRIAGIPPTAAADAIADLRRHQVLTGPADGPLEFVHPLLATSIYKSIRPMTRTAMHGKAAVELENAGRPLVESSRHLLETHPDADREVVAKLRRAAREHLAVGAPEAAVRCLERALTEPPEDEDRAQVIYELACATLLTDPIATVNQLRLALDTPGLSDELRVDATFRLSEVLAHSGQLGEATELTLAEAQRTEPGPARVRLEVAHFIWAAFQRDEADGPGRSARLAVLAAGQHGDDVNARAARALRAWDLTLQGGSAAEVQTLLDSALEDGRLPEGLGWTSNPWGLELPGIIGLTHIYTDRLNRAEELFEEANWAFGVAGWEGGHLGFAHFLMGLAKFRRGALAEAEVDLRNALRIARRLGPGLPLQWDAVGVLADTLLARGRVEEAWKLAADHDFAPPYHPTVMVLPDAATLHGKLLLAQHDREAAVRVLRGVGEQLSARGWHNTLWAPWAANLALALLPDRPEEARELAAWNVERARAFGVGSAIGSALRMQAAVLEGQSAVELLTESVAVLGTSPAGYEHACALVDLGAALRRTGRLAEAAEQLQQGMELAVVCNADGLVTRARHELNASGLRPSRLRSAGRDGLSRAEWRVAELTVSGLGPAEIARRLDVPEPLIHRRIAAVYRKTGSSPEGLAAALGLQGKGPDTP</sequence>
<dbReference type="SUPFAM" id="SSF46894">
    <property type="entry name" value="C-terminal effector domain of the bipartite response regulators"/>
    <property type="match status" value="1"/>
</dbReference>
<dbReference type="PANTHER" id="PTHR16305:SF35">
    <property type="entry name" value="TRANSCRIPTIONAL ACTIVATOR DOMAIN"/>
    <property type="match status" value="1"/>
</dbReference>
<proteinExistence type="predicted"/>
<dbReference type="RefSeq" id="WP_246213694.1">
    <property type="nucleotide sequence ID" value="NZ_BAAAMZ010000048.1"/>
</dbReference>
<dbReference type="PANTHER" id="PTHR16305">
    <property type="entry name" value="TESTICULAR SOLUBLE ADENYLYL CYCLASE"/>
    <property type="match status" value="1"/>
</dbReference>
<dbReference type="InterPro" id="IPR027417">
    <property type="entry name" value="P-loop_NTPase"/>
</dbReference>
<keyword evidence="5" id="KW-1185">Reference proteome</keyword>
<accession>A0A561UNW0</accession>
<comment type="caution">
    <text evidence="4">The sequence shown here is derived from an EMBL/GenBank/DDBJ whole genome shotgun (WGS) entry which is preliminary data.</text>
</comment>
<evidence type="ECO:0000313" key="5">
    <source>
        <dbReference type="Proteomes" id="UP000317940"/>
    </source>
</evidence>
<evidence type="ECO:0000259" key="3">
    <source>
        <dbReference type="Pfam" id="PF13191"/>
    </source>
</evidence>
<dbReference type="Gene3D" id="1.25.40.10">
    <property type="entry name" value="Tetratricopeptide repeat domain"/>
    <property type="match status" value="1"/>
</dbReference>
<dbReference type="InterPro" id="IPR011990">
    <property type="entry name" value="TPR-like_helical_dom_sf"/>
</dbReference>
<reference evidence="4 5" key="1">
    <citation type="submission" date="2019-06" db="EMBL/GenBank/DDBJ databases">
        <title>Sequencing the genomes of 1000 actinobacteria strains.</title>
        <authorList>
            <person name="Klenk H.-P."/>
        </authorList>
    </citation>
    <scope>NUCLEOTIDE SEQUENCE [LARGE SCALE GENOMIC DNA]</scope>
    <source>
        <strain evidence="4 5">DSM 44826</strain>
    </source>
</reference>
<organism evidence="4 5">
    <name type="scientific">Kitasatospora viridis</name>
    <dbReference type="NCBI Taxonomy" id="281105"/>
    <lineage>
        <taxon>Bacteria</taxon>
        <taxon>Bacillati</taxon>
        <taxon>Actinomycetota</taxon>
        <taxon>Actinomycetes</taxon>
        <taxon>Kitasatosporales</taxon>
        <taxon>Streptomycetaceae</taxon>
        <taxon>Kitasatospora</taxon>
    </lineage>
</organism>
<evidence type="ECO:0000256" key="2">
    <source>
        <dbReference type="ARBA" id="ARBA00022840"/>
    </source>
</evidence>
<dbReference type="InterPro" id="IPR041664">
    <property type="entry name" value="AAA_16"/>
</dbReference>
<dbReference type="Proteomes" id="UP000317940">
    <property type="component" value="Unassembled WGS sequence"/>
</dbReference>
<dbReference type="Pfam" id="PF13191">
    <property type="entry name" value="AAA_16"/>
    <property type="match status" value="1"/>
</dbReference>
<keyword evidence="1" id="KW-0547">Nucleotide-binding</keyword>
<dbReference type="AlphaFoldDB" id="A0A561UNW0"/>
<dbReference type="GO" id="GO:0006355">
    <property type="term" value="P:regulation of DNA-templated transcription"/>
    <property type="evidence" value="ECO:0007669"/>
    <property type="project" value="InterPro"/>
</dbReference>
<gene>
    <name evidence="4" type="ORF">FHX73_114937</name>
</gene>
<dbReference type="GO" id="GO:0003677">
    <property type="term" value="F:DNA binding"/>
    <property type="evidence" value="ECO:0007669"/>
    <property type="project" value="InterPro"/>
</dbReference>
<evidence type="ECO:0000313" key="4">
    <source>
        <dbReference type="EMBL" id="TWG01055.1"/>
    </source>
</evidence>
<dbReference type="Gene3D" id="1.10.10.10">
    <property type="entry name" value="Winged helix-like DNA-binding domain superfamily/Winged helix DNA-binding domain"/>
    <property type="match status" value="1"/>
</dbReference>
<dbReference type="SMART" id="SM00028">
    <property type="entry name" value="TPR"/>
    <property type="match status" value="3"/>
</dbReference>
<name>A0A561UNW0_9ACTN</name>
<keyword evidence="2" id="KW-0067">ATP-binding</keyword>
<dbReference type="InterPro" id="IPR036388">
    <property type="entry name" value="WH-like_DNA-bd_sf"/>
</dbReference>
<dbReference type="EMBL" id="VIWT01000001">
    <property type="protein sequence ID" value="TWG01055.1"/>
    <property type="molecule type" value="Genomic_DNA"/>
</dbReference>
<dbReference type="InterPro" id="IPR016032">
    <property type="entry name" value="Sig_transdc_resp-reg_C-effctor"/>
</dbReference>
<dbReference type="GO" id="GO:0004016">
    <property type="term" value="F:adenylate cyclase activity"/>
    <property type="evidence" value="ECO:0007669"/>
    <property type="project" value="TreeGrafter"/>
</dbReference>
<dbReference type="GO" id="GO:0005737">
    <property type="term" value="C:cytoplasm"/>
    <property type="evidence" value="ECO:0007669"/>
    <property type="project" value="TreeGrafter"/>
</dbReference>
<dbReference type="GO" id="GO:0005524">
    <property type="term" value="F:ATP binding"/>
    <property type="evidence" value="ECO:0007669"/>
    <property type="project" value="UniProtKB-KW"/>
</dbReference>
<dbReference type="SUPFAM" id="SSF52540">
    <property type="entry name" value="P-loop containing nucleoside triphosphate hydrolases"/>
    <property type="match status" value="1"/>
</dbReference>